<dbReference type="AlphaFoldDB" id="A0A9J6E5H2"/>
<name>A0A9J6E5H2_RHIMP</name>
<keyword evidence="2" id="KW-1185">Reference proteome</keyword>
<gene>
    <name evidence="1" type="ORF">HPB51_025295</name>
</gene>
<reference evidence="1" key="1">
    <citation type="journal article" date="2020" name="Cell">
        <title>Large-Scale Comparative Analyses of Tick Genomes Elucidate Their Genetic Diversity and Vector Capacities.</title>
        <authorList>
            <consortium name="Tick Genome and Microbiome Consortium (TIGMIC)"/>
            <person name="Jia N."/>
            <person name="Wang J."/>
            <person name="Shi W."/>
            <person name="Du L."/>
            <person name="Sun Y."/>
            <person name="Zhan W."/>
            <person name="Jiang J.F."/>
            <person name="Wang Q."/>
            <person name="Zhang B."/>
            <person name="Ji P."/>
            <person name="Bell-Sakyi L."/>
            <person name="Cui X.M."/>
            <person name="Yuan T.T."/>
            <person name="Jiang B.G."/>
            <person name="Yang W.F."/>
            <person name="Lam T.T."/>
            <person name="Chang Q.C."/>
            <person name="Ding S.J."/>
            <person name="Wang X.J."/>
            <person name="Zhu J.G."/>
            <person name="Ruan X.D."/>
            <person name="Zhao L."/>
            <person name="Wei J.T."/>
            <person name="Ye R.Z."/>
            <person name="Que T.C."/>
            <person name="Du C.H."/>
            <person name="Zhou Y.H."/>
            <person name="Cheng J.X."/>
            <person name="Dai P.F."/>
            <person name="Guo W.B."/>
            <person name="Han X.H."/>
            <person name="Huang E.J."/>
            <person name="Li L.F."/>
            <person name="Wei W."/>
            <person name="Gao Y.C."/>
            <person name="Liu J.Z."/>
            <person name="Shao H.Z."/>
            <person name="Wang X."/>
            <person name="Wang C.C."/>
            <person name="Yang T.C."/>
            <person name="Huo Q.B."/>
            <person name="Li W."/>
            <person name="Chen H.Y."/>
            <person name="Chen S.E."/>
            <person name="Zhou L.G."/>
            <person name="Ni X.B."/>
            <person name="Tian J.H."/>
            <person name="Sheng Y."/>
            <person name="Liu T."/>
            <person name="Pan Y.S."/>
            <person name="Xia L.Y."/>
            <person name="Li J."/>
            <person name="Zhao F."/>
            <person name="Cao W.C."/>
        </authorList>
    </citation>
    <scope>NUCLEOTIDE SEQUENCE</scope>
    <source>
        <strain evidence="1">Rmic-2018</strain>
    </source>
</reference>
<sequence length="345" mass="38754">MTGVAVAATFSEFKYLALKRFDTEPLIFKTEQFLNARQKADEEVRSLASRLRMLGTATLSSSDSQDLVKASLRRKILAEQLLSQFLLGLKDPVRRFVFSRDPKTIDEAIAIAVIEEQNEKVSRSHSLPVRYVEENTEVHEMHSHLDRLEKLVESLAVRNKVKQNWQEFPKQLSYLGGRSNCGRFGHFWRECYRYRRRKWNSMGGSHSHKDKEVVTKFESGNLDTTLSHDVDAQRSITVVNIREETSCVETSRGSPCAHVVNVIEEDVPPLSECVFEGNGRTPVPLGETKGVEVARADIDGLAAVATTKVPRDDDALPVRLADTESDEHGFSEDAVVGVLVDIVVD</sequence>
<comment type="caution">
    <text evidence="1">The sequence shown here is derived from an EMBL/GenBank/DDBJ whole genome shotgun (WGS) entry which is preliminary data.</text>
</comment>
<protein>
    <submittedName>
        <fullName evidence="1">Uncharacterized protein</fullName>
    </submittedName>
</protein>
<dbReference type="Proteomes" id="UP000821866">
    <property type="component" value="Chromosome 4"/>
</dbReference>
<proteinExistence type="predicted"/>
<organism evidence="1 2">
    <name type="scientific">Rhipicephalus microplus</name>
    <name type="common">Cattle tick</name>
    <name type="synonym">Boophilus microplus</name>
    <dbReference type="NCBI Taxonomy" id="6941"/>
    <lineage>
        <taxon>Eukaryota</taxon>
        <taxon>Metazoa</taxon>
        <taxon>Ecdysozoa</taxon>
        <taxon>Arthropoda</taxon>
        <taxon>Chelicerata</taxon>
        <taxon>Arachnida</taxon>
        <taxon>Acari</taxon>
        <taxon>Parasitiformes</taxon>
        <taxon>Ixodida</taxon>
        <taxon>Ixodoidea</taxon>
        <taxon>Ixodidae</taxon>
        <taxon>Rhipicephalinae</taxon>
        <taxon>Rhipicephalus</taxon>
        <taxon>Boophilus</taxon>
    </lineage>
</organism>
<reference evidence="1" key="2">
    <citation type="submission" date="2021-09" db="EMBL/GenBank/DDBJ databases">
        <authorList>
            <person name="Jia N."/>
            <person name="Wang J."/>
            <person name="Shi W."/>
            <person name="Du L."/>
            <person name="Sun Y."/>
            <person name="Zhan W."/>
            <person name="Jiang J."/>
            <person name="Wang Q."/>
            <person name="Zhang B."/>
            <person name="Ji P."/>
            <person name="Sakyi L.B."/>
            <person name="Cui X."/>
            <person name="Yuan T."/>
            <person name="Jiang B."/>
            <person name="Yang W."/>
            <person name="Lam T.T.-Y."/>
            <person name="Chang Q."/>
            <person name="Ding S."/>
            <person name="Wang X."/>
            <person name="Zhu J."/>
            <person name="Ruan X."/>
            <person name="Zhao L."/>
            <person name="Wei J."/>
            <person name="Que T."/>
            <person name="Du C."/>
            <person name="Cheng J."/>
            <person name="Dai P."/>
            <person name="Han X."/>
            <person name="Huang E."/>
            <person name="Gao Y."/>
            <person name="Liu J."/>
            <person name="Shao H."/>
            <person name="Ye R."/>
            <person name="Li L."/>
            <person name="Wei W."/>
            <person name="Wang X."/>
            <person name="Wang C."/>
            <person name="Huo Q."/>
            <person name="Li W."/>
            <person name="Guo W."/>
            <person name="Chen H."/>
            <person name="Chen S."/>
            <person name="Zhou L."/>
            <person name="Zhou L."/>
            <person name="Ni X."/>
            <person name="Tian J."/>
            <person name="Zhou Y."/>
            <person name="Sheng Y."/>
            <person name="Liu T."/>
            <person name="Pan Y."/>
            <person name="Xia L."/>
            <person name="Li J."/>
            <person name="Zhao F."/>
            <person name="Cao W."/>
        </authorList>
    </citation>
    <scope>NUCLEOTIDE SEQUENCE</scope>
    <source>
        <strain evidence="1">Rmic-2018</strain>
        <tissue evidence="1">Larvae</tissue>
    </source>
</reference>
<dbReference type="EMBL" id="JABSTU010000006">
    <property type="protein sequence ID" value="KAH8029345.1"/>
    <property type="molecule type" value="Genomic_DNA"/>
</dbReference>
<evidence type="ECO:0000313" key="2">
    <source>
        <dbReference type="Proteomes" id="UP000821866"/>
    </source>
</evidence>
<accession>A0A9J6E5H2</accession>
<evidence type="ECO:0000313" key="1">
    <source>
        <dbReference type="EMBL" id="KAH8029345.1"/>
    </source>
</evidence>